<evidence type="ECO:0000256" key="7">
    <source>
        <dbReference type="ARBA" id="ARBA00023170"/>
    </source>
</evidence>
<dbReference type="SUPFAM" id="SSF81321">
    <property type="entry name" value="Family A G protein-coupled receptor-like"/>
    <property type="match status" value="1"/>
</dbReference>
<evidence type="ECO:0000256" key="2">
    <source>
        <dbReference type="ARBA" id="ARBA00010663"/>
    </source>
</evidence>
<proteinExistence type="evidence at transcript level"/>
<dbReference type="Pfam" id="PF00001">
    <property type="entry name" value="7tm_1"/>
    <property type="match status" value="1"/>
</dbReference>
<feature type="transmembrane region" description="Helical" evidence="10">
    <location>
        <begin position="49"/>
        <end position="68"/>
    </location>
</feature>
<keyword evidence="5 9" id="KW-0297">G-protein coupled receptor</keyword>
<feature type="transmembrane region" description="Helical" evidence="10">
    <location>
        <begin position="180"/>
        <end position="208"/>
    </location>
</feature>
<dbReference type="InterPro" id="IPR017452">
    <property type="entry name" value="GPCR_Rhodpsn_7TM"/>
</dbReference>
<dbReference type="PROSITE" id="PS00237">
    <property type="entry name" value="G_PROTEIN_RECEP_F1_1"/>
    <property type="match status" value="1"/>
</dbReference>
<gene>
    <name evidence="12" type="primary">ETHR</name>
</gene>
<dbReference type="SMART" id="SM01381">
    <property type="entry name" value="7TM_GPCR_Srsx"/>
    <property type="match status" value="1"/>
</dbReference>
<dbReference type="PANTHER" id="PTHR24243:SF233">
    <property type="entry name" value="THYROTROPIN-RELEASING HORMONE RECEPTOR"/>
    <property type="match status" value="1"/>
</dbReference>
<dbReference type="PROSITE" id="PS50262">
    <property type="entry name" value="G_PROTEIN_RECEP_F1_2"/>
    <property type="match status" value="1"/>
</dbReference>
<evidence type="ECO:0000256" key="3">
    <source>
        <dbReference type="ARBA" id="ARBA00022692"/>
    </source>
</evidence>
<keyword evidence="7 9" id="KW-0675">Receptor</keyword>
<keyword evidence="3 9" id="KW-0812">Transmembrane</keyword>
<dbReference type="PRINTS" id="PR00237">
    <property type="entry name" value="GPCRRHODOPSN"/>
</dbReference>
<evidence type="ECO:0000256" key="4">
    <source>
        <dbReference type="ARBA" id="ARBA00022989"/>
    </source>
</evidence>
<protein>
    <submittedName>
        <fullName evidence="12">Ecdysis triggering hormone receptor</fullName>
    </submittedName>
</protein>
<comment type="subcellular location">
    <subcellularLocation>
        <location evidence="1">Membrane</location>
        <topology evidence="1">Multi-pass membrane protein</topology>
    </subcellularLocation>
</comment>
<evidence type="ECO:0000256" key="10">
    <source>
        <dbReference type="SAM" id="Phobius"/>
    </source>
</evidence>
<feature type="transmembrane region" description="Helical" evidence="10">
    <location>
        <begin position="229"/>
        <end position="255"/>
    </location>
</feature>
<dbReference type="AlphaFoldDB" id="A0A2U6WLQ0"/>
<evidence type="ECO:0000256" key="6">
    <source>
        <dbReference type="ARBA" id="ARBA00023136"/>
    </source>
</evidence>
<dbReference type="GO" id="GO:0004930">
    <property type="term" value="F:G protein-coupled receptor activity"/>
    <property type="evidence" value="ECO:0007669"/>
    <property type="project" value="UniProtKB-KW"/>
</dbReference>
<feature type="transmembrane region" description="Helical" evidence="10">
    <location>
        <begin position="88"/>
        <end position="109"/>
    </location>
</feature>
<feature type="transmembrane region" description="Helical" evidence="10">
    <location>
        <begin position="12"/>
        <end position="37"/>
    </location>
</feature>
<evidence type="ECO:0000256" key="1">
    <source>
        <dbReference type="ARBA" id="ARBA00004141"/>
    </source>
</evidence>
<evidence type="ECO:0000259" key="11">
    <source>
        <dbReference type="PROSITE" id="PS50262"/>
    </source>
</evidence>
<evidence type="ECO:0000256" key="5">
    <source>
        <dbReference type="ARBA" id="ARBA00023040"/>
    </source>
</evidence>
<comment type="similarity">
    <text evidence="2 9">Belongs to the G-protein coupled receptor 1 family.</text>
</comment>
<evidence type="ECO:0000313" key="12">
    <source>
        <dbReference type="EMBL" id="ANN13868.1"/>
    </source>
</evidence>
<keyword evidence="6 10" id="KW-0472">Membrane</keyword>
<dbReference type="Gene3D" id="1.20.1070.10">
    <property type="entry name" value="Rhodopsin 7-helix transmembrane proteins"/>
    <property type="match status" value="1"/>
</dbReference>
<evidence type="ECO:0000256" key="9">
    <source>
        <dbReference type="RuleBase" id="RU000688"/>
    </source>
</evidence>
<reference evidence="12" key="1">
    <citation type="submission" date="2016-01" db="EMBL/GenBank/DDBJ databases">
        <title>Ecdysis triggering hormone receptor from Macrobrachium nipponense: cDNA cloning and involvement in molting.</title>
        <authorList>
            <person name="Liang G."/>
        </authorList>
    </citation>
    <scope>NUCLEOTIDE SEQUENCE</scope>
</reference>
<sequence>MRGRFSLEYIKIVSTVFCSIVFVVGVVGNVLVPVVILKNRDMRNSTNCFLINLSFADLLVLLICLPTVLVELHTSPDMWVLGYTMCKIVPYVEMSVVHASSLSLVVISLERYHVICRPLQAGYRCTKAKAITAIFIIWILAFISAGPTVLQVEFRYTTFHDGTVNPSCINTIESLWSKCYIVATSILFFFVPLLVLVGIYTVIARQLLVDTYDLTHNEENPQMRARRQVVIMLATVVLFFFLCLMPMRVFLLWILAVSTETIGSLGLEGFYNLLYFCRVMHHINSSINPILYNMTSTKFRTAFLRVFSKRQGRLYRQDTCSNTSYNNHTITNNLRLHYGTNCSMVYKTVYSKSVVSHQYSYTSTGSASSQFTRQSLVTSCGRNSTKDSYV</sequence>
<organism evidence="12">
    <name type="scientific">Macrobrachium nipponense</name>
    <name type="common">Oriental river shrimp</name>
    <name type="synonym">Palaemon nipponensis</name>
    <dbReference type="NCBI Taxonomy" id="159736"/>
    <lineage>
        <taxon>Eukaryota</taxon>
        <taxon>Metazoa</taxon>
        <taxon>Ecdysozoa</taxon>
        <taxon>Arthropoda</taxon>
        <taxon>Crustacea</taxon>
        <taxon>Multicrustacea</taxon>
        <taxon>Malacostraca</taxon>
        <taxon>Eumalacostraca</taxon>
        <taxon>Eucarida</taxon>
        <taxon>Decapoda</taxon>
        <taxon>Pleocyemata</taxon>
        <taxon>Caridea</taxon>
        <taxon>Palaemonoidea</taxon>
        <taxon>Palaemonidae</taxon>
        <taxon>Macrobrachium</taxon>
    </lineage>
</organism>
<accession>A0A2U6WLQ0</accession>
<evidence type="ECO:0000256" key="8">
    <source>
        <dbReference type="ARBA" id="ARBA00023224"/>
    </source>
</evidence>
<dbReference type="PANTHER" id="PTHR24243">
    <property type="entry name" value="G-PROTEIN COUPLED RECEPTOR"/>
    <property type="match status" value="1"/>
</dbReference>
<feature type="transmembrane region" description="Helical" evidence="10">
    <location>
        <begin position="130"/>
        <end position="150"/>
    </location>
</feature>
<dbReference type="InterPro" id="IPR000276">
    <property type="entry name" value="GPCR_Rhodpsn"/>
</dbReference>
<feature type="domain" description="G-protein coupled receptors family 1 profile" evidence="11">
    <location>
        <begin position="28"/>
        <end position="292"/>
    </location>
</feature>
<dbReference type="EMBL" id="KU532132">
    <property type="protein sequence ID" value="ANN13868.1"/>
    <property type="molecule type" value="mRNA"/>
</dbReference>
<name>A0A2U6WLQ0_MACNP</name>
<keyword evidence="8 9" id="KW-0807">Transducer</keyword>
<dbReference type="GO" id="GO:0005886">
    <property type="term" value="C:plasma membrane"/>
    <property type="evidence" value="ECO:0007669"/>
    <property type="project" value="TreeGrafter"/>
</dbReference>
<keyword evidence="4 10" id="KW-1133">Transmembrane helix</keyword>